<dbReference type="OrthoDB" id="10066269at2759"/>
<organism evidence="2 3">
    <name type="scientific">Rotaria sordida</name>
    <dbReference type="NCBI Taxonomy" id="392033"/>
    <lineage>
        <taxon>Eukaryota</taxon>
        <taxon>Metazoa</taxon>
        <taxon>Spiralia</taxon>
        <taxon>Gnathifera</taxon>
        <taxon>Rotifera</taxon>
        <taxon>Eurotatoria</taxon>
        <taxon>Bdelloidea</taxon>
        <taxon>Philodinida</taxon>
        <taxon>Philodinidae</taxon>
        <taxon>Rotaria</taxon>
    </lineage>
</organism>
<feature type="compositionally biased region" description="Low complexity" evidence="1">
    <location>
        <begin position="553"/>
        <end position="581"/>
    </location>
</feature>
<dbReference type="AlphaFoldDB" id="A0A813WJ25"/>
<feature type="region of interest" description="Disordered" evidence="1">
    <location>
        <begin position="544"/>
        <end position="589"/>
    </location>
</feature>
<proteinExistence type="predicted"/>
<reference evidence="2" key="1">
    <citation type="submission" date="2021-02" db="EMBL/GenBank/DDBJ databases">
        <authorList>
            <person name="Nowell W R."/>
        </authorList>
    </citation>
    <scope>NUCLEOTIDE SEQUENCE</scope>
</reference>
<dbReference type="EMBL" id="CAJNOO010000218">
    <property type="protein sequence ID" value="CAF0862139.1"/>
    <property type="molecule type" value="Genomic_DNA"/>
</dbReference>
<comment type="caution">
    <text evidence="2">The sequence shown here is derived from an EMBL/GenBank/DDBJ whole genome shotgun (WGS) entry which is preliminary data.</text>
</comment>
<sequence>MFTCEDTFTNDIKTNLSQYTFHLEINNHQQSNSDNDEDCSCNSCECSSCTDEHNYDENILVDNNTMHINSHQLINTKESTNKTSYPTSNIPHINDSHHYLNECSRLSINSNRSSINSMKESNIKSKSSKIKDIINTSTEFVSTKRINEQIIEHQSSIDQQKSEYFQSSENHEIDKQKSSKIDFEHIYDIIDQSYTKIPILYNSIKQTKLDTDFILSVNNYLDHLKSNIYKDLIRRETLLRNGKNHTKNLILLIRCICKISYEQAFEITNDSMTSKRAIIYTMTAIDYILQGNFPQKKPLFNYILNEYISMWLHENLRIIQEDFSIIVENGTETNFFLLCICLFHKLESICAINWERLQMIQNYRLIHFNQLMKLTSIKLETNKNFLLLFGKPLISIMKKSSIPITLLYSNRTDNEINNINEIQQIFKNSIAKILLEQSYTSKTNLISSTSTNLINVDLNSKNKELSQSSSILNQQENPKWNIISETHTQFVEPVLLPRYSSSTSSSTKPFLLSSPSDKFEEQQKSLPSESKLVSLEHQQLSISIEPISKQNPSSTSTSIHVDQSSSSSSSTNTINNTSTPIKPTEQINSSNVSTPLMLIKSESQKNVQIIQDTNDTMQKSKTQNDDHSTPKLTSLIFSSPKKPFTNDHISSSLHQTLSNKNIKINSKAILDTEVNALINFLQELAYSSLSIQQENKTSPLSKLLESCLKQSTTNPKSIIEQNANPKSIIEQVKHTHPQLSLRVNDPLFLAAFTRVLRKELRDAEILRKIDYEQLNEDLQNIDHISFETSNILKLPNIDKFLKNKNIPAGDNIDQSRVFIEVTHDPSRCTTNSEFSDYQYQSCTQQHQRFNHYSSPESKDTILSSSISNHPLQRWYWTYSNKSSLCKDCIITSNSLYCERNSLNKSTYSITVEHSEEFQ</sequence>
<evidence type="ECO:0000313" key="3">
    <source>
        <dbReference type="Proteomes" id="UP000663882"/>
    </source>
</evidence>
<gene>
    <name evidence="2" type="ORF">RFH988_LOCUS7027</name>
</gene>
<evidence type="ECO:0000256" key="1">
    <source>
        <dbReference type="SAM" id="MobiDB-lite"/>
    </source>
</evidence>
<dbReference type="Proteomes" id="UP000663882">
    <property type="component" value="Unassembled WGS sequence"/>
</dbReference>
<evidence type="ECO:0000313" key="2">
    <source>
        <dbReference type="EMBL" id="CAF0862139.1"/>
    </source>
</evidence>
<accession>A0A813WJ25</accession>
<protein>
    <submittedName>
        <fullName evidence="2">Uncharacterized protein</fullName>
    </submittedName>
</protein>
<name>A0A813WJ25_9BILA</name>
<feature type="region of interest" description="Disordered" evidence="1">
    <location>
        <begin position="499"/>
        <end position="532"/>
    </location>
</feature>
<feature type="compositionally biased region" description="Low complexity" evidence="1">
    <location>
        <begin position="500"/>
        <end position="516"/>
    </location>
</feature>